<dbReference type="OMA" id="GHYHLLE"/>
<protein>
    <submittedName>
        <fullName evidence="1">Genomic scaffold, ProqFM164S03</fullName>
    </submittedName>
</protein>
<accession>W6QEJ0</accession>
<dbReference type="AlphaFoldDB" id="W6QEJ0"/>
<evidence type="ECO:0000313" key="2">
    <source>
        <dbReference type="Proteomes" id="UP000030686"/>
    </source>
</evidence>
<dbReference type="EMBL" id="HG792017">
    <property type="protein sequence ID" value="CDM34880.1"/>
    <property type="molecule type" value="Genomic_DNA"/>
</dbReference>
<reference evidence="1" key="1">
    <citation type="journal article" date="2014" name="Nat. Commun.">
        <title>Multiple recent horizontal transfers of a large genomic region in cheese making fungi.</title>
        <authorList>
            <person name="Cheeseman K."/>
            <person name="Ropars J."/>
            <person name="Renault P."/>
            <person name="Dupont J."/>
            <person name="Gouzy J."/>
            <person name="Branca A."/>
            <person name="Abraham A.L."/>
            <person name="Ceppi M."/>
            <person name="Conseiller E."/>
            <person name="Debuchy R."/>
            <person name="Malagnac F."/>
            <person name="Goarin A."/>
            <person name="Silar P."/>
            <person name="Lacoste S."/>
            <person name="Sallet E."/>
            <person name="Bensimon A."/>
            <person name="Giraud T."/>
            <person name="Brygoo Y."/>
        </authorList>
    </citation>
    <scope>NUCLEOTIDE SEQUENCE [LARGE SCALE GENOMIC DNA]</scope>
    <source>
        <strain evidence="1">FM164</strain>
    </source>
</reference>
<dbReference type="OrthoDB" id="4358016at2759"/>
<evidence type="ECO:0000313" key="1">
    <source>
        <dbReference type="EMBL" id="CDM34880.1"/>
    </source>
</evidence>
<name>W6QEJ0_PENRF</name>
<gene>
    <name evidence="1" type="ORF">PROQFM164_S03g001607</name>
</gene>
<organism evidence="1 2">
    <name type="scientific">Penicillium roqueforti (strain FM164)</name>
    <dbReference type="NCBI Taxonomy" id="1365484"/>
    <lineage>
        <taxon>Eukaryota</taxon>
        <taxon>Fungi</taxon>
        <taxon>Dikarya</taxon>
        <taxon>Ascomycota</taxon>
        <taxon>Pezizomycotina</taxon>
        <taxon>Eurotiomycetes</taxon>
        <taxon>Eurotiomycetidae</taxon>
        <taxon>Eurotiales</taxon>
        <taxon>Aspergillaceae</taxon>
        <taxon>Penicillium</taxon>
    </lineage>
</organism>
<keyword evidence="2" id="KW-1185">Reference proteome</keyword>
<sequence>MQGHDRVTQDVDILIRDPAILHDLKNFGGFKLVEGKLHHESVPIDILTTVVETFSYDEVKQAEAFESIQGIRFLKPDYALAAKVRCSYLRQEDENGTSKRQSDLEDAIFWAEKLEEAGQQISDACAELLPVSYYQVILIRTYMDPEDFQKLVHAGLRKLLIPWEENSEEQREYYLCFAEESTDPFTVEFE</sequence>
<dbReference type="Proteomes" id="UP000030686">
    <property type="component" value="Unassembled WGS sequence"/>
</dbReference>
<proteinExistence type="predicted"/>